<name>A0ABP8QI55_9BACT</name>
<gene>
    <name evidence="1" type="ORF">GCM10023172_28310</name>
</gene>
<dbReference type="EMBL" id="BAABGQ010000006">
    <property type="protein sequence ID" value="GAA4503452.1"/>
    <property type="molecule type" value="Genomic_DNA"/>
</dbReference>
<sequence length="83" mass="9298">MTLPYLSAALQFDFAPRSFQSAAEERAYAARLREVENALLCQAVCGSPLPASSRKRLQRYLNGKISRAEAFRALYHPPGRRAN</sequence>
<comment type="caution">
    <text evidence="1">The sequence shown here is derived from an EMBL/GenBank/DDBJ whole genome shotgun (WGS) entry which is preliminary data.</text>
</comment>
<protein>
    <recommendedName>
        <fullName evidence="3">Antitoxin VbhA domain-containing protein</fullName>
    </recommendedName>
</protein>
<evidence type="ECO:0008006" key="3">
    <source>
        <dbReference type="Google" id="ProtNLM"/>
    </source>
</evidence>
<accession>A0ABP8QI55</accession>
<proteinExistence type="predicted"/>
<keyword evidence="2" id="KW-1185">Reference proteome</keyword>
<reference evidence="2" key="1">
    <citation type="journal article" date="2019" name="Int. J. Syst. Evol. Microbiol.">
        <title>The Global Catalogue of Microorganisms (GCM) 10K type strain sequencing project: providing services to taxonomists for standard genome sequencing and annotation.</title>
        <authorList>
            <consortium name="The Broad Institute Genomics Platform"/>
            <consortium name="The Broad Institute Genome Sequencing Center for Infectious Disease"/>
            <person name="Wu L."/>
            <person name="Ma J."/>
        </authorList>
    </citation>
    <scope>NUCLEOTIDE SEQUENCE [LARGE SCALE GENOMIC DNA]</scope>
    <source>
        <strain evidence="2">JCM 17841</strain>
    </source>
</reference>
<organism evidence="1 2">
    <name type="scientific">Hymenobacter ginsengisoli</name>
    <dbReference type="NCBI Taxonomy" id="1051626"/>
    <lineage>
        <taxon>Bacteria</taxon>
        <taxon>Pseudomonadati</taxon>
        <taxon>Bacteroidota</taxon>
        <taxon>Cytophagia</taxon>
        <taxon>Cytophagales</taxon>
        <taxon>Hymenobacteraceae</taxon>
        <taxon>Hymenobacter</taxon>
    </lineage>
</organism>
<dbReference type="Proteomes" id="UP001501243">
    <property type="component" value="Unassembled WGS sequence"/>
</dbReference>
<dbReference type="RefSeq" id="WP_208129791.1">
    <property type="nucleotide sequence ID" value="NZ_BAABGQ010000006.1"/>
</dbReference>
<evidence type="ECO:0000313" key="2">
    <source>
        <dbReference type="Proteomes" id="UP001501243"/>
    </source>
</evidence>
<evidence type="ECO:0000313" key="1">
    <source>
        <dbReference type="EMBL" id="GAA4503452.1"/>
    </source>
</evidence>